<organism evidence="1">
    <name type="scientific">Brassica oleracea</name>
    <name type="common">Wild cabbage</name>
    <dbReference type="NCBI Taxonomy" id="3712"/>
    <lineage>
        <taxon>Eukaryota</taxon>
        <taxon>Viridiplantae</taxon>
        <taxon>Streptophyta</taxon>
        <taxon>Embryophyta</taxon>
        <taxon>Tracheophyta</taxon>
        <taxon>Spermatophyta</taxon>
        <taxon>Magnoliopsida</taxon>
        <taxon>eudicotyledons</taxon>
        <taxon>Gunneridae</taxon>
        <taxon>Pentapetalae</taxon>
        <taxon>rosids</taxon>
        <taxon>malvids</taxon>
        <taxon>Brassicales</taxon>
        <taxon>Brassicaceae</taxon>
        <taxon>Brassiceae</taxon>
        <taxon>Brassica</taxon>
    </lineage>
</organism>
<reference evidence="1" key="1">
    <citation type="submission" date="2018-11" db="EMBL/GenBank/DDBJ databases">
        <authorList>
            <consortium name="Genoscope - CEA"/>
            <person name="William W."/>
        </authorList>
    </citation>
    <scope>NUCLEOTIDE SEQUENCE</scope>
</reference>
<dbReference type="Gene3D" id="1.10.510.10">
    <property type="entry name" value="Transferase(Phosphotransferase) domain 1"/>
    <property type="match status" value="1"/>
</dbReference>
<evidence type="ECO:0008006" key="2">
    <source>
        <dbReference type="Google" id="ProtNLM"/>
    </source>
</evidence>
<evidence type="ECO:0000313" key="1">
    <source>
        <dbReference type="EMBL" id="VDD49323.1"/>
    </source>
</evidence>
<sequence length="94" mass="10731">RVWRNGSPFELVDPDVGESCDSNEVTRFIHIALLCVQENHKDRPTLSTTIMMLTSNTITLPVPHQPGFYFGSDWRVWRSGSPSEQVDQPILDNF</sequence>
<feature type="non-terminal residue" evidence="1">
    <location>
        <position position="1"/>
    </location>
</feature>
<name>A0A3P6EVJ7_BRAOL</name>
<dbReference type="AlphaFoldDB" id="A0A3P6EVJ7"/>
<dbReference type="EMBL" id="LR031878">
    <property type="protein sequence ID" value="VDD49323.1"/>
    <property type="molecule type" value="Genomic_DNA"/>
</dbReference>
<proteinExistence type="predicted"/>
<accession>A0A3P6EVJ7</accession>
<dbReference type="PANTHER" id="PTHR27006">
    <property type="entry name" value="PROMASTIGOTE SURFACE ANTIGEN PROTEIN PSA"/>
    <property type="match status" value="1"/>
</dbReference>
<dbReference type="PANTHER" id="PTHR27006:SF562">
    <property type="entry name" value="REPEAT TRANSMEMBRANE PROTEIN KINASE, PUTATIVE-RELATED"/>
    <property type="match status" value="1"/>
</dbReference>
<gene>
    <name evidence="1" type="ORF">BOLC1T01712H</name>
</gene>
<protein>
    <recommendedName>
        <fullName evidence="2">S-locus receptor kinase C-terminal domain-containing protein</fullName>
    </recommendedName>
</protein>